<dbReference type="GO" id="GO:0008168">
    <property type="term" value="F:methyltransferase activity"/>
    <property type="evidence" value="ECO:0007669"/>
    <property type="project" value="UniProtKB-KW"/>
</dbReference>
<dbReference type="InterPro" id="IPR029063">
    <property type="entry name" value="SAM-dependent_MTases_sf"/>
</dbReference>
<dbReference type="GO" id="GO:0032259">
    <property type="term" value="P:methylation"/>
    <property type="evidence" value="ECO:0007669"/>
    <property type="project" value="UniProtKB-KW"/>
</dbReference>
<name>A0A7W7CX60_9ACTN</name>
<gene>
    <name evidence="1" type="ORF">BKA14_006420</name>
</gene>
<dbReference type="EMBL" id="JACHMF010000001">
    <property type="protein sequence ID" value="MBB4696272.1"/>
    <property type="molecule type" value="Genomic_DNA"/>
</dbReference>
<dbReference type="Gene3D" id="3.40.50.150">
    <property type="entry name" value="Vaccinia Virus protein VP39"/>
    <property type="match status" value="1"/>
</dbReference>
<dbReference type="Pfam" id="PF13489">
    <property type="entry name" value="Methyltransf_23"/>
    <property type="match status" value="1"/>
</dbReference>
<sequence length="293" mass="30271">MGRMPTTTLDSARWRAAWDEVMTGFVPGLSALEAAIAVAADAALGRPPFRVLDLGGGPGVVAERMSARWPEAAVTMVDIDPVLLALARDGVPPAVSVLTADLGEPLPALLPAASNGWSADAGSAAAGSNGLDATGSWASGNGLAAGGRSEATHGSAASDGYDLITAVMTVHYLRPERIRALYRRCHQVMAPGGLLVVADLMPDDGLPSLMSALNPAPGEAAAELAWVQWWGEVGEAPEFARLMELRADVFRDRPPADFAGSVAWHGAAVRAAGFREAGLLWRDGRHAALAAVA</sequence>
<proteinExistence type="predicted"/>
<keyword evidence="2" id="KW-1185">Reference proteome</keyword>
<dbReference type="CDD" id="cd02440">
    <property type="entry name" value="AdoMet_MTases"/>
    <property type="match status" value="1"/>
</dbReference>
<accession>A0A7W7CX60</accession>
<evidence type="ECO:0000313" key="2">
    <source>
        <dbReference type="Proteomes" id="UP000542742"/>
    </source>
</evidence>
<dbReference type="SUPFAM" id="SSF53335">
    <property type="entry name" value="S-adenosyl-L-methionine-dependent methyltransferases"/>
    <property type="match status" value="1"/>
</dbReference>
<reference evidence="1 2" key="1">
    <citation type="submission" date="2020-08" db="EMBL/GenBank/DDBJ databases">
        <title>Sequencing the genomes of 1000 actinobacteria strains.</title>
        <authorList>
            <person name="Klenk H.-P."/>
        </authorList>
    </citation>
    <scope>NUCLEOTIDE SEQUENCE [LARGE SCALE GENOMIC DNA]</scope>
    <source>
        <strain evidence="1 2">DSM 45518</strain>
    </source>
</reference>
<keyword evidence="1" id="KW-0489">Methyltransferase</keyword>
<dbReference type="Proteomes" id="UP000542742">
    <property type="component" value="Unassembled WGS sequence"/>
</dbReference>
<comment type="caution">
    <text evidence="1">The sequence shown here is derived from an EMBL/GenBank/DDBJ whole genome shotgun (WGS) entry which is preliminary data.</text>
</comment>
<keyword evidence="1" id="KW-0808">Transferase</keyword>
<organism evidence="1 2">
    <name type="scientific">Paractinoplanes abujensis</name>
    <dbReference type="NCBI Taxonomy" id="882441"/>
    <lineage>
        <taxon>Bacteria</taxon>
        <taxon>Bacillati</taxon>
        <taxon>Actinomycetota</taxon>
        <taxon>Actinomycetes</taxon>
        <taxon>Micromonosporales</taxon>
        <taxon>Micromonosporaceae</taxon>
        <taxon>Paractinoplanes</taxon>
    </lineage>
</organism>
<protein>
    <submittedName>
        <fullName evidence="1">SAM-dependent methyltransferase</fullName>
    </submittedName>
</protein>
<dbReference type="RefSeq" id="WP_239093184.1">
    <property type="nucleotide sequence ID" value="NZ_BOMC01000059.1"/>
</dbReference>
<dbReference type="AlphaFoldDB" id="A0A7W7CX60"/>
<evidence type="ECO:0000313" key="1">
    <source>
        <dbReference type="EMBL" id="MBB4696272.1"/>
    </source>
</evidence>